<dbReference type="AlphaFoldDB" id="A0A0A9GIN3"/>
<proteinExistence type="predicted"/>
<reference evidence="1" key="1">
    <citation type="submission" date="2014-09" db="EMBL/GenBank/DDBJ databases">
        <authorList>
            <person name="Magalhaes I.L.F."/>
            <person name="Oliveira U."/>
            <person name="Santos F.R."/>
            <person name="Vidigal T.H.D.A."/>
            <person name="Brescovit A.D."/>
            <person name="Santos A.J."/>
        </authorList>
    </citation>
    <scope>NUCLEOTIDE SEQUENCE</scope>
    <source>
        <tissue evidence="1">Shoot tissue taken approximately 20 cm above the soil surface</tissue>
    </source>
</reference>
<sequence>MRGMFSVVILCFYRRNDESANVYNRCGIRPEKLLSNSWSHYTKPTGRWVSDSSISWFSVDGTTSEPQCQSRQRCRGPECRISLAPRHVQFPSSQPGCHHS</sequence>
<evidence type="ECO:0000313" key="1">
    <source>
        <dbReference type="EMBL" id="JAE23279.1"/>
    </source>
</evidence>
<dbReference type="EMBL" id="GBRH01174617">
    <property type="protein sequence ID" value="JAE23279.1"/>
    <property type="molecule type" value="Transcribed_RNA"/>
</dbReference>
<name>A0A0A9GIN3_ARUDO</name>
<reference evidence="1" key="2">
    <citation type="journal article" date="2015" name="Data Brief">
        <title>Shoot transcriptome of the giant reed, Arundo donax.</title>
        <authorList>
            <person name="Barrero R.A."/>
            <person name="Guerrero F.D."/>
            <person name="Moolhuijzen P."/>
            <person name="Goolsby J.A."/>
            <person name="Tidwell J."/>
            <person name="Bellgard S.E."/>
            <person name="Bellgard M.I."/>
        </authorList>
    </citation>
    <scope>NUCLEOTIDE SEQUENCE</scope>
    <source>
        <tissue evidence="1">Shoot tissue taken approximately 20 cm above the soil surface</tissue>
    </source>
</reference>
<accession>A0A0A9GIN3</accession>
<protein>
    <submittedName>
        <fullName evidence="1">Pco131239</fullName>
    </submittedName>
</protein>
<organism evidence="1">
    <name type="scientific">Arundo donax</name>
    <name type="common">Giant reed</name>
    <name type="synonym">Donax arundinaceus</name>
    <dbReference type="NCBI Taxonomy" id="35708"/>
    <lineage>
        <taxon>Eukaryota</taxon>
        <taxon>Viridiplantae</taxon>
        <taxon>Streptophyta</taxon>
        <taxon>Embryophyta</taxon>
        <taxon>Tracheophyta</taxon>
        <taxon>Spermatophyta</taxon>
        <taxon>Magnoliopsida</taxon>
        <taxon>Liliopsida</taxon>
        <taxon>Poales</taxon>
        <taxon>Poaceae</taxon>
        <taxon>PACMAD clade</taxon>
        <taxon>Arundinoideae</taxon>
        <taxon>Arundineae</taxon>
        <taxon>Arundo</taxon>
    </lineage>
</organism>